<evidence type="ECO:0000313" key="5">
    <source>
        <dbReference type="Proteomes" id="UP001527099"/>
    </source>
</evidence>
<feature type="domain" description="DUF1541" evidence="3">
    <location>
        <begin position="74"/>
        <end position="125"/>
    </location>
</feature>
<feature type="compositionally biased region" description="Polar residues" evidence="1">
    <location>
        <begin position="44"/>
        <end position="58"/>
    </location>
</feature>
<sequence length="202" mass="21161">MKRKLVMIIAAVMIAVLTACGNNTANSSTPPNTTPPAPTNSNNGQQSDHSGMNHSSSGEVPAGLKEAQNPKFKVGSQAIMQSDHMPGMKGATATIVGAYDTTAYAVSYTPTTGGEPVKNHKWVIHEELKNPGAEALKPGAQATLEADHMPGMKGATGTIDSAEHTTVYMVDYTPTTGGEPVKNHKWVTESELSPAGSQAKYQ</sequence>
<feature type="signal peptide" evidence="2">
    <location>
        <begin position="1"/>
        <end position="25"/>
    </location>
</feature>
<gene>
    <name evidence="4" type="ORF">M5X19_15005</name>
</gene>
<protein>
    <submittedName>
        <fullName evidence="4">YdhK family protein</fullName>
    </submittedName>
</protein>
<organism evidence="4 5">
    <name type="scientific">Paenibacillus alginolyticus</name>
    <dbReference type="NCBI Taxonomy" id="59839"/>
    <lineage>
        <taxon>Bacteria</taxon>
        <taxon>Bacillati</taxon>
        <taxon>Bacillota</taxon>
        <taxon>Bacilli</taxon>
        <taxon>Bacillales</taxon>
        <taxon>Paenibacillaceae</taxon>
        <taxon>Paenibacillus</taxon>
    </lineage>
</organism>
<accession>A0ABT4GDD1</accession>
<reference evidence="4 5" key="1">
    <citation type="submission" date="2022-05" db="EMBL/GenBank/DDBJ databases">
        <title>Genome Sequencing of Bee-Associated Microbes.</title>
        <authorList>
            <person name="Dunlap C."/>
        </authorList>
    </citation>
    <scope>NUCLEOTIDE SEQUENCE [LARGE SCALE GENOMIC DNA]</scope>
    <source>
        <strain evidence="4 5">NRRL B-14421</strain>
    </source>
</reference>
<keyword evidence="2" id="KW-0732">Signal</keyword>
<dbReference type="InterPro" id="IPR011438">
    <property type="entry name" value="DUF1541"/>
</dbReference>
<dbReference type="Gene3D" id="2.30.30.1210">
    <property type="entry name" value="Domain of unknown function DUF1541"/>
    <property type="match status" value="1"/>
</dbReference>
<evidence type="ECO:0000259" key="3">
    <source>
        <dbReference type="Pfam" id="PF07563"/>
    </source>
</evidence>
<evidence type="ECO:0000256" key="2">
    <source>
        <dbReference type="SAM" id="SignalP"/>
    </source>
</evidence>
<dbReference type="Pfam" id="PF07563">
    <property type="entry name" value="DUF1541"/>
    <property type="match status" value="2"/>
</dbReference>
<name>A0ABT4GDD1_9BACL</name>
<feature type="chain" id="PRO_5046980066" evidence="2">
    <location>
        <begin position="26"/>
        <end position="202"/>
    </location>
</feature>
<evidence type="ECO:0000313" key="4">
    <source>
        <dbReference type="EMBL" id="MCY9694201.1"/>
    </source>
</evidence>
<dbReference type="Proteomes" id="UP001527099">
    <property type="component" value="Unassembled WGS sequence"/>
</dbReference>
<evidence type="ECO:0000256" key="1">
    <source>
        <dbReference type="SAM" id="MobiDB-lite"/>
    </source>
</evidence>
<comment type="caution">
    <text evidence="4">The sequence shown here is derived from an EMBL/GenBank/DDBJ whole genome shotgun (WGS) entry which is preliminary data.</text>
</comment>
<feature type="domain" description="DUF1541" evidence="3">
    <location>
        <begin position="138"/>
        <end position="189"/>
    </location>
</feature>
<keyword evidence="5" id="KW-1185">Reference proteome</keyword>
<proteinExistence type="predicted"/>
<dbReference type="RefSeq" id="WP_268615934.1">
    <property type="nucleotide sequence ID" value="NZ_JAMDMX010000046.1"/>
</dbReference>
<feature type="region of interest" description="Disordered" evidence="1">
    <location>
        <begin position="25"/>
        <end position="63"/>
    </location>
</feature>
<dbReference type="PROSITE" id="PS51257">
    <property type="entry name" value="PROKAR_LIPOPROTEIN"/>
    <property type="match status" value="1"/>
</dbReference>
<dbReference type="EMBL" id="JAMDMX010000046">
    <property type="protein sequence ID" value="MCY9694201.1"/>
    <property type="molecule type" value="Genomic_DNA"/>
</dbReference>